<name>A0A699HK27_TANCI</name>
<evidence type="ECO:0000259" key="2">
    <source>
        <dbReference type="Pfam" id="PF13966"/>
    </source>
</evidence>
<dbReference type="GO" id="GO:0003964">
    <property type="term" value="F:RNA-directed DNA polymerase activity"/>
    <property type="evidence" value="ECO:0007669"/>
    <property type="project" value="UniProtKB-KW"/>
</dbReference>
<feature type="domain" description="Reverse transcriptase zinc-binding" evidence="2">
    <location>
        <begin position="96"/>
        <end position="179"/>
    </location>
</feature>
<dbReference type="EMBL" id="BKCJ010168113">
    <property type="protein sequence ID" value="GEY31144.1"/>
    <property type="molecule type" value="Genomic_DNA"/>
</dbReference>
<gene>
    <name evidence="3" type="ORF">Tci_403118</name>
</gene>
<evidence type="ECO:0000313" key="3">
    <source>
        <dbReference type="EMBL" id="GEY31144.1"/>
    </source>
</evidence>
<organism evidence="3">
    <name type="scientific">Tanacetum cinerariifolium</name>
    <name type="common">Dalmatian daisy</name>
    <name type="synonym">Chrysanthemum cinerariifolium</name>
    <dbReference type="NCBI Taxonomy" id="118510"/>
    <lineage>
        <taxon>Eukaryota</taxon>
        <taxon>Viridiplantae</taxon>
        <taxon>Streptophyta</taxon>
        <taxon>Embryophyta</taxon>
        <taxon>Tracheophyta</taxon>
        <taxon>Spermatophyta</taxon>
        <taxon>Magnoliopsida</taxon>
        <taxon>eudicotyledons</taxon>
        <taxon>Gunneridae</taxon>
        <taxon>Pentapetalae</taxon>
        <taxon>asterids</taxon>
        <taxon>campanulids</taxon>
        <taxon>Asterales</taxon>
        <taxon>Asteraceae</taxon>
        <taxon>Asteroideae</taxon>
        <taxon>Anthemideae</taxon>
        <taxon>Anthemidinae</taxon>
        <taxon>Tanacetum</taxon>
    </lineage>
</organism>
<keyword evidence="3" id="KW-0808">Transferase</keyword>
<evidence type="ECO:0000256" key="1">
    <source>
        <dbReference type="SAM" id="MobiDB-lite"/>
    </source>
</evidence>
<dbReference type="AlphaFoldDB" id="A0A699HK27"/>
<keyword evidence="3" id="KW-0695">RNA-directed DNA polymerase</keyword>
<comment type="caution">
    <text evidence="3">The sequence shown here is derived from an EMBL/GenBank/DDBJ whole genome shotgun (WGS) entry which is preliminary data.</text>
</comment>
<feature type="region of interest" description="Disordered" evidence="1">
    <location>
        <begin position="1"/>
        <end position="66"/>
    </location>
</feature>
<keyword evidence="3" id="KW-0548">Nucleotidyltransferase</keyword>
<proteinExistence type="predicted"/>
<sequence length="187" mass="21827">MPTINDSITKSEKKSKRKHQDPEPKSEPAIETIKQDKRKKKKDELTNGSEVELTEKKKKKKNKKQNKNLRRTRMLLLLSVWTRLDKIWALESSGDFSIASVRKVIDDKSLPKVDSKTWWIKYVPIKVNVHAWKVKTDSLPTMFNVSRRGIHIDSIMFVICDKGAETSSHLFFSCCVARQTVRMITRW</sequence>
<dbReference type="Pfam" id="PF13966">
    <property type="entry name" value="zf-RVT"/>
    <property type="match status" value="1"/>
</dbReference>
<protein>
    <submittedName>
        <fullName evidence="3">RNA-directed DNA polymerase, eukaryota</fullName>
    </submittedName>
</protein>
<dbReference type="InterPro" id="IPR026960">
    <property type="entry name" value="RVT-Znf"/>
</dbReference>
<feature type="compositionally biased region" description="Basic residues" evidence="1">
    <location>
        <begin position="56"/>
        <end position="66"/>
    </location>
</feature>
<reference evidence="3" key="1">
    <citation type="journal article" date="2019" name="Sci. Rep.">
        <title>Draft genome of Tanacetum cinerariifolium, the natural source of mosquito coil.</title>
        <authorList>
            <person name="Yamashiro T."/>
            <person name="Shiraishi A."/>
            <person name="Satake H."/>
            <person name="Nakayama K."/>
        </authorList>
    </citation>
    <scope>NUCLEOTIDE SEQUENCE</scope>
</reference>
<accession>A0A699HK27</accession>